<dbReference type="InterPro" id="IPR001633">
    <property type="entry name" value="EAL_dom"/>
</dbReference>
<evidence type="ECO:0000259" key="5">
    <source>
        <dbReference type="PROSITE" id="PS50887"/>
    </source>
</evidence>
<dbReference type="OrthoDB" id="5167236at2"/>
<dbReference type="FunFam" id="3.30.70.270:FF:000001">
    <property type="entry name" value="Diguanylate cyclase domain protein"/>
    <property type="match status" value="1"/>
</dbReference>
<evidence type="ECO:0000313" key="6">
    <source>
        <dbReference type="EMBL" id="SDP32227.1"/>
    </source>
</evidence>
<dbReference type="AlphaFoldDB" id="A0A1H0RRY8"/>
<dbReference type="EMBL" id="FNIR01000012">
    <property type="protein sequence ID" value="SDP32227.1"/>
    <property type="molecule type" value="Genomic_DNA"/>
</dbReference>
<evidence type="ECO:0000259" key="3">
    <source>
        <dbReference type="PROSITE" id="PS50883"/>
    </source>
</evidence>
<dbReference type="PROSITE" id="PS50885">
    <property type="entry name" value="HAMP"/>
    <property type="match status" value="1"/>
</dbReference>
<dbReference type="InterPro" id="IPR003660">
    <property type="entry name" value="HAMP_dom"/>
</dbReference>
<dbReference type="Gene3D" id="3.30.70.270">
    <property type="match status" value="1"/>
</dbReference>
<evidence type="ECO:0000259" key="4">
    <source>
        <dbReference type="PROSITE" id="PS50885"/>
    </source>
</evidence>
<dbReference type="SMART" id="SM00267">
    <property type="entry name" value="GGDEF"/>
    <property type="match status" value="1"/>
</dbReference>
<organism evidence="6 7">
    <name type="scientific">Klenkia soli</name>
    <dbReference type="NCBI Taxonomy" id="1052260"/>
    <lineage>
        <taxon>Bacteria</taxon>
        <taxon>Bacillati</taxon>
        <taxon>Actinomycetota</taxon>
        <taxon>Actinomycetes</taxon>
        <taxon>Geodermatophilales</taxon>
        <taxon>Geodermatophilaceae</taxon>
        <taxon>Klenkia</taxon>
    </lineage>
</organism>
<sequence length="872" mass="90031">MLVLLPLGSMGAFAVVLAGRAADAVASSTAAAEQVQAFGVLSQAASAVDQELVTVVVLASMDNPLAVQRLGITPAFAAAAQGVLAGAVADVRTETDARLAAARDLPDSAEVAAQVQDEVAGVRAWVDGDGALDLTTVRDRWSAVADRLHRAQARMVVSAASQAGSTATVSAIRDVRLLADLSASITPDVVDFLGWQLYEGGVFGGRYSWQWLQSHGAVETARAQLTTISDPAVRRAGLDLSRTPDALDVAAVYDRAMGSTPVSPSITQLQSLIEGVLSVTGETSDVLDRAVGLAAAAAATDGEHADGTRDATMAAAAGAVLLTLVVLGVLGRRMTRSLGRVADAADEISQGRLVDVAERGPREVRSVGRALGAAVGSLRRIQDQAGAVARGDLGDPVLDEAVPGPLGELLHSSVDQLVTSIRQRERLQSALVHQAAHDPLTDLPNRARALDLTTAALHRAQRAGAATGLLFVDLDGFKAVNDRAGHAAGDEVLRTVATRMREEARAGDTVCRLGGDEFVVLVEAVADVGELVALGERLVAAISQSMTVTSPTGARAVAVGASIGVALAQDGQVDGDQLLAQADAAVYRAKHAGRGRVEVFDDQLRSHIEERRDVEVALRRGLADGEVHVLYQPVVEVAGGALVGFEALPRWERPGVGLLSPEAFVPVAEQSDLVCELDRWVLRSAVGQLADWRAAHGLGRDDAGPTVSVNVSARFLGDPRVTDTVLGCLVDAGLPSSCLVLEVAERAVVEAPLLLAHLAALRALGVRVALDDFGTGTTSIGALRHLPVDTLKVDGSFVSADPADQRLVALMVATAHASGLTVVAEGVEHAAVLDRLAADACDAAQGFHLSVPLPAGSAGDLFRAAVSGAPVT</sequence>
<dbReference type="Pfam" id="PF00990">
    <property type="entry name" value="GGDEF"/>
    <property type="match status" value="1"/>
</dbReference>
<dbReference type="GO" id="GO:0007165">
    <property type="term" value="P:signal transduction"/>
    <property type="evidence" value="ECO:0007669"/>
    <property type="project" value="InterPro"/>
</dbReference>
<feature type="domain" description="GGDEF" evidence="5">
    <location>
        <begin position="465"/>
        <end position="602"/>
    </location>
</feature>
<dbReference type="STRING" id="1052260.SAMN05660199_03611"/>
<keyword evidence="1" id="KW-0812">Transmembrane</keyword>
<feature type="domain" description="EAL" evidence="3">
    <location>
        <begin position="611"/>
        <end position="866"/>
    </location>
</feature>
<dbReference type="InterPro" id="IPR035919">
    <property type="entry name" value="EAL_sf"/>
</dbReference>
<proteinExistence type="predicted"/>
<dbReference type="InterPro" id="IPR029787">
    <property type="entry name" value="Nucleotide_cyclase"/>
</dbReference>
<dbReference type="PANTHER" id="PTHR44757">
    <property type="entry name" value="DIGUANYLATE CYCLASE DGCP"/>
    <property type="match status" value="1"/>
</dbReference>
<dbReference type="InterPro" id="IPR043128">
    <property type="entry name" value="Rev_trsase/Diguanyl_cyclase"/>
</dbReference>
<keyword evidence="2" id="KW-0472">Membrane</keyword>
<keyword evidence="2" id="KW-1133">Transmembrane helix</keyword>
<evidence type="ECO:0000256" key="1">
    <source>
        <dbReference type="ARBA" id="ARBA00022692"/>
    </source>
</evidence>
<feature type="domain" description="HAMP" evidence="4">
    <location>
        <begin position="332"/>
        <end position="383"/>
    </location>
</feature>
<evidence type="ECO:0000313" key="7">
    <source>
        <dbReference type="Proteomes" id="UP000199088"/>
    </source>
</evidence>
<dbReference type="GO" id="GO:0016020">
    <property type="term" value="C:membrane"/>
    <property type="evidence" value="ECO:0007669"/>
    <property type="project" value="InterPro"/>
</dbReference>
<dbReference type="Gene3D" id="6.10.340.10">
    <property type="match status" value="1"/>
</dbReference>
<dbReference type="PANTHER" id="PTHR44757:SF2">
    <property type="entry name" value="BIOFILM ARCHITECTURE MAINTENANCE PROTEIN MBAA"/>
    <property type="match status" value="1"/>
</dbReference>
<dbReference type="Gene3D" id="3.20.20.450">
    <property type="entry name" value="EAL domain"/>
    <property type="match status" value="1"/>
</dbReference>
<dbReference type="RefSeq" id="WP_091247759.1">
    <property type="nucleotide sequence ID" value="NZ_FNIR01000012.1"/>
</dbReference>
<name>A0A1H0RRY8_9ACTN</name>
<dbReference type="InterPro" id="IPR052155">
    <property type="entry name" value="Biofilm_reg_signaling"/>
</dbReference>
<dbReference type="NCBIfam" id="TIGR00254">
    <property type="entry name" value="GGDEF"/>
    <property type="match status" value="1"/>
</dbReference>
<dbReference type="CDD" id="cd01948">
    <property type="entry name" value="EAL"/>
    <property type="match status" value="1"/>
</dbReference>
<dbReference type="SMART" id="SM00052">
    <property type="entry name" value="EAL"/>
    <property type="match status" value="1"/>
</dbReference>
<gene>
    <name evidence="6" type="ORF">SAMN05660199_03611</name>
</gene>
<keyword evidence="7" id="KW-1185">Reference proteome</keyword>
<dbReference type="PROSITE" id="PS50887">
    <property type="entry name" value="GGDEF"/>
    <property type="match status" value="1"/>
</dbReference>
<protein>
    <submittedName>
        <fullName evidence="6">Diguanylate cyclase (GGDEF) domain-containing protein</fullName>
    </submittedName>
</protein>
<dbReference type="PROSITE" id="PS50883">
    <property type="entry name" value="EAL"/>
    <property type="match status" value="1"/>
</dbReference>
<accession>A0A1H0RRY8</accession>
<reference evidence="7" key="1">
    <citation type="submission" date="2016-10" db="EMBL/GenBank/DDBJ databases">
        <authorList>
            <person name="Varghese N."/>
            <person name="Submissions S."/>
        </authorList>
    </citation>
    <scope>NUCLEOTIDE SEQUENCE [LARGE SCALE GENOMIC DNA]</scope>
    <source>
        <strain evidence="7">DSM 45843</strain>
    </source>
</reference>
<evidence type="ECO:0000256" key="2">
    <source>
        <dbReference type="ARBA" id="ARBA00022989"/>
    </source>
</evidence>
<dbReference type="InterPro" id="IPR000160">
    <property type="entry name" value="GGDEF_dom"/>
</dbReference>
<dbReference type="Pfam" id="PF00563">
    <property type="entry name" value="EAL"/>
    <property type="match status" value="1"/>
</dbReference>
<dbReference type="SUPFAM" id="SSF55073">
    <property type="entry name" value="Nucleotide cyclase"/>
    <property type="match status" value="1"/>
</dbReference>
<dbReference type="CDD" id="cd01949">
    <property type="entry name" value="GGDEF"/>
    <property type="match status" value="1"/>
</dbReference>
<dbReference type="Proteomes" id="UP000199088">
    <property type="component" value="Unassembled WGS sequence"/>
</dbReference>
<dbReference type="Pfam" id="PF00672">
    <property type="entry name" value="HAMP"/>
    <property type="match status" value="1"/>
</dbReference>
<dbReference type="SUPFAM" id="SSF141868">
    <property type="entry name" value="EAL domain-like"/>
    <property type="match status" value="1"/>
</dbReference>